<dbReference type="SUPFAM" id="SSF55239">
    <property type="entry name" value="RuBisCO, small subunit"/>
    <property type="match status" value="1"/>
</dbReference>
<keyword evidence="9 10" id="KW-0472">Membrane</keyword>
<dbReference type="InterPro" id="IPR027469">
    <property type="entry name" value="Cation_efflux_TMD_sf"/>
</dbReference>
<feature type="transmembrane region" description="Helical" evidence="10">
    <location>
        <begin position="261"/>
        <end position="285"/>
    </location>
</feature>
<feature type="transmembrane region" description="Helical" evidence="10">
    <location>
        <begin position="306"/>
        <end position="324"/>
    </location>
</feature>
<evidence type="ECO:0000256" key="1">
    <source>
        <dbReference type="ARBA" id="ARBA00003168"/>
    </source>
</evidence>
<evidence type="ECO:0000256" key="8">
    <source>
        <dbReference type="ARBA" id="ARBA00023065"/>
    </source>
</evidence>
<dbReference type="FunFam" id="1.20.1510.10:FF:000003">
    <property type="entry name" value="Metal tolerance protein 11"/>
    <property type="match status" value="1"/>
</dbReference>
<dbReference type="Proteomes" id="UP001055439">
    <property type="component" value="Chromosome 8"/>
</dbReference>
<organism evidence="13 14">
    <name type="scientific">Musa troglodytarum</name>
    <name type="common">fe'i banana</name>
    <dbReference type="NCBI Taxonomy" id="320322"/>
    <lineage>
        <taxon>Eukaryota</taxon>
        <taxon>Viridiplantae</taxon>
        <taxon>Streptophyta</taxon>
        <taxon>Embryophyta</taxon>
        <taxon>Tracheophyta</taxon>
        <taxon>Spermatophyta</taxon>
        <taxon>Magnoliopsida</taxon>
        <taxon>Liliopsida</taxon>
        <taxon>Zingiberales</taxon>
        <taxon>Musaceae</taxon>
        <taxon>Musa</taxon>
    </lineage>
</organism>
<keyword evidence="7 10" id="KW-1133">Transmembrane helix</keyword>
<comment type="similarity">
    <text evidence="3">Belongs to the cation diffusion facilitator (CDF) transporter (TC 2.A.4) family. SLC30A subfamily.</text>
</comment>
<proteinExistence type="inferred from homology"/>
<keyword evidence="4" id="KW-0813">Transport</keyword>
<evidence type="ECO:0000256" key="2">
    <source>
        <dbReference type="ARBA" id="ARBA00004128"/>
    </source>
</evidence>
<dbReference type="AlphaFoldDB" id="A0A9E7HFP6"/>
<gene>
    <name evidence="13" type="ORF">MUK42_15617</name>
</gene>
<dbReference type="GO" id="GO:0008324">
    <property type="term" value="F:monoatomic cation transmembrane transporter activity"/>
    <property type="evidence" value="ECO:0007669"/>
    <property type="project" value="InterPro"/>
</dbReference>
<dbReference type="InterPro" id="IPR050291">
    <property type="entry name" value="CDF_Transporter"/>
</dbReference>
<keyword evidence="8" id="KW-0406">Ion transport</keyword>
<dbReference type="Pfam" id="PF16916">
    <property type="entry name" value="ZT_dimer"/>
    <property type="match status" value="1"/>
</dbReference>
<protein>
    <submittedName>
        <fullName evidence="13">Metal tolerance protein</fullName>
    </submittedName>
</protein>
<dbReference type="FunFam" id="3.30.70.1350:FF:000001">
    <property type="entry name" value="Metal tolerance protein 11"/>
    <property type="match status" value="1"/>
</dbReference>
<dbReference type="OrthoDB" id="78296at2759"/>
<feature type="domain" description="Cation efflux protein cytoplasmic" evidence="12">
    <location>
        <begin position="446"/>
        <end position="511"/>
    </location>
</feature>
<evidence type="ECO:0000256" key="5">
    <source>
        <dbReference type="ARBA" id="ARBA00022554"/>
    </source>
</evidence>
<comment type="subcellular location">
    <subcellularLocation>
        <location evidence="2">Vacuole membrane</location>
        <topology evidence="2">Multi-pass membrane protein</topology>
    </subcellularLocation>
</comment>
<dbReference type="Gene3D" id="3.30.70.1350">
    <property type="entry name" value="Cation efflux protein, cytoplasmic domain"/>
    <property type="match status" value="1"/>
</dbReference>
<dbReference type="Gene3D" id="1.20.1510.10">
    <property type="entry name" value="Cation efflux protein transmembrane domain"/>
    <property type="match status" value="1"/>
</dbReference>
<feature type="transmembrane region" description="Helical" evidence="10">
    <location>
        <begin position="344"/>
        <end position="363"/>
    </location>
</feature>
<dbReference type="InterPro" id="IPR002524">
    <property type="entry name" value="Cation_efflux"/>
</dbReference>
<evidence type="ECO:0000259" key="11">
    <source>
        <dbReference type="Pfam" id="PF01545"/>
    </source>
</evidence>
<dbReference type="InterPro" id="IPR036837">
    <property type="entry name" value="Cation_efflux_CTD_sf"/>
</dbReference>
<dbReference type="InterPro" id="IPR058533">
    <property type="entry name" value="Cation_efflux_TM"/>
</dbReference>
<evidence type="ECO:0000313" key="13">
    <source>
        <dbReference type="EMBL" id="URE33674.1"/>
    </source>
</evidence>
<dbReference type="PANTHER" id="PTHR43840:SF2">
    <property type="entry name" value="METAL TOLERANCE PROTEIN 9"/>
    <property type="match status" value="1"/>
</dbReference>
<evidence type="ECO:0000256" key="3">
    <source>
        <dbReference type="ARBA" id="ARBA00008873"/>
    </source>
</evidence>
<dbReference type="EMBL" id="CP097510">
    <property type="protein sequence ID" value="URE33674.1"/>
    <property type="molecule type" value="Genomic_DNA"/>
</dbReference>
<evidence type="ECO:0000256" key="10">
    <source>
        <dbReference type="SAM" id="Phobius"/>
    </source>
</evidence>
<feature type="transmembrane region" description="Helical" evidence="10">
    <location>
        <begin position="383"/>
        <end position="402"/>
    </location>
</feature>
<dbReference type="PANTHER" id="PTHR43840">
    <property type="entry name" value="MITOCHONDRIAL METAL TRANSPORTER 1-RELATED"/>
    <property type="match status" value="1"/>
</dbReference>
<dbReference type="GO" id="GO:0005774">
    <property type="term" value="C:vacuolar membrane"/>
    <property type="evidence" value="ECO:0007669"/>
    <property type="project" value="UniProtKB-SubCell"/>
</dbReference>
<feature type="domain" description="Cation efflux protein transmembrane" evidence="11">
    <location>
        <begin position="241"/>
        <end position="430"/>
    </location>
</feature>
<comment type="function">
    <text evidence="1">Involved in sequestration of excess metal in the cytoplasm into vacuoles to maintain metal homeostasis.</text>
</comment>
<evidence type="ECO:0000313" key="14">
    <source>
        <dbReference type="Proteomes" id="UP001055439"/>
    </source>
</evidence>
<evidence type="ECO:0000256" key="9">
    <source>
        <dbReference type="ARBA" id="ARBA00023136"/>
    </source>
</evidence>
<evidence type="ECO:0000256" key="6">
    <source>
        <dbReference type="ARBA" id="ARBA00022692"/>
    </source>
</evidence>
<keyword evidence="5" id="KW-0926">Vacuole</keyword>
<keyword evidence="14" id="KW-1185">Reference proteome</keyword>
<dbReference type="InterPro" id="IPR036385">
    <property type="entry name" value="RuBisCO_ssu_sf"/>
</dbReference>
<sequence length="524" mass="59423">MPLQKRFDLLVIYRRRSGEASPAKQATVKAARNGFLHDDLFYCHHLPGFPSAIQHGDAIFTSLKSMSAFPLTRKVSTDLSHLPNNNDRVDDALLKQIEYLLYSKWVPCLEFSKRCRSLVITMALELQSESMDYRTELLSPLREEGDLAAAMVAATPSWRLNVNDFAIEEAAKKDPPLASRVLRRFHGKHRKIAKYYKKQGNLLQGFSEMETIAELGCLAGAPTQEERKDLAKSERLAINLSNIANLILFASKVLASIESKSLVVIASTLDSLLDLLSGFILWFTAYAMKKPNQYSYPIGKNRMQPVGIVVFASVMGTLGLQVLLESGRQLITREHPTFDHAKELWMVGSMSSSSVVKFFLMLYCRSFKNEIVRAYAQDHFFDVITNSIGLVASLLAVKFYWWMDPIGAILIAVYTICSWAKTVVENVWLLIGRTAPPDFLAKLTYLIWNHHQQIKHIDTVRAYTFGSHYFAEVDIVLPADMPLSQAHDIGETLQEKVEQLPEVERAFVHIDFEFTHRPEHKPKL</sequence>
<dbReference type="Pfam" id="PF01545">
    <property type="entry name" value="Cation_efflux"/>
    <property type="match status" value="1"/>
</dbReference>
<dbReference type="InterPro" id="IPR027470">
    <property type="entry name" value="Cation_efflux_CTD"/>
</dbReference>
<evidence type="ECO:0000259" key="12">
    <source>
        <dbReference type="Pfam" id="PF16916"/>
    </source>
</evidence>
<evidence type="ECO:0000256" key="7">
    <source>
        <dbReference type="ARBA" id="ARBA00022989"/>
    </source>
</evidence>
<accession>A0A9E7HFP6</accession>
<dbReference type="NCBIfam" id="TIGR01297">
    <property type="entry name" value="CDF"/>
    <property type="match status" value="1"/>
</dbReference>
<reference evidence="13" key="1">
    <citation type="submission" date="2022-05" db="EMBL/GenBank/DDBJ databases">
        <title>The Musa troglodytarum L. genome provides insights into the mechanism of non-climacteric behaviour and enrichment of carotenoids.</title>
        <authorList>
            <person name="Wang J."/>
        </authorList>
    </citation>
    <scope>NUCLEOTIDE SEQUENCE</scope>
    <source>
        <tissue evidence="13">Leaf</tissue>
    </source>
</reference>
<dbReference type="SUPFAM" id="SSF161111">
    <property type="entry name" value="Cation efflux protein transmembrane domain-like"/>
    <property type="match status" value="1"/>
</dbReference>
<keyword evidence="6 10" id="KW-0812">Transmembrane</keyword>
<evidence type="ECO:0000256" key="4">
    <source>
        <dbReference type="ARBA" id="ARBA00022448"/>
    </source>
</evidence>
<dbReference type="SUPFAM" id="SSF160240">
    <property type="entry name" value="Cation efflux protein cytoplasmic domain-like"/>
    <property type="match status" value="1"/>
</dbReference>
<name>A0A9E7HFP6_9LILI</name>